<dbReference type="InterPro" id="IPR037151">
    <property type="entry name" value="AlkB-like_sf"/>
</dbReference>
<dbReference type="Proteomes" id="UP000237481">
    <property type="component" value="Unassembled WGS sequence"/>
</dbReference>
<dbReference type="InterPro" id="IPR027450">
    <property type="entry name" value="AlkB-like"/>
</dbReference>
<comment type="caution">
    <text evidence="3">The sequence shown here is derived from an EMBL/GenBank/DDBJ whole genome shotgun (WGS) entry which is preliminary data.</text>
</comment>
<dbReference type="SUPFAM" id="SSF51197">
    <property type="entry name" value="Clavaminate synthase-like"/>
    <property type="match status" value="1"/>
</dbReference>
<dbReference type="InterPro" id="IPR005123">
    <property type="entry name" value="Oxoglu/Fe-dep_dioxygenase_dom"/>
</dbReference>
<dbReference type="GO" id="GO:0070988">
    <property type="term" value="P:demethylation"/>
    <property type="evidence" value="ECO:0007669"/>
    <property type="project" value="InterPro"/>
</dbReference>
<gene>
    <name evidence="3" type="ORF">TPAR_07870</name>
</gene>
<protein>
    <recommendedName>
        <fullName evidence="2">Fe2OG dioxygenase domain-containing protein</fullName>
    </recommendedName>
</protein>
<dbReference type="AlphaFoldDB" id="A0A2S4KP06"/>
<dbReference type="PROSITE" id="PS51471">
    <property type="entry name" value="FE2OG_OXY"/>
    <property type="match status" value="1"/>
</dbReference>
<dbReference type="GO" id="GO:0032451">
    <property type="term" value="F:demethylase activity"/>
    <property type="evidence" value="ECO:0007669"/>
    <property type="project" value="TreeGrafter"/>
</dbReference>
<evidence type="ECO:0000313" key="3">
    <source>
        <dbReference type="EMBL" id="POR31925.1"/>
    </source>
</evidence>
<evidence type="ECO:0000313" key="4">
    <source>
        <dbReference type="Proteomes" id="UP000237481"/>
    </source>
</evidence>
<feature type="region of interest" description="Disordered" evidence="1">
    <location>
        <begin position="154"/>
        <end position="181"/>
    </location>
</feature>
<dbReference type="EMBL" id="PKSG01000942">
    <property type="protein sequence ID" value="POR31925.1"/>
    <property type="molecule type" value="Genomic_DNA"/>
</dbReference>
<accession>A0A2S4KP06</accession>
<dbReference type="GO" id="GO:0016491">
    <property type="term" value="F:oxidoreductase activity"/>
    <property type="evidence" value="ECO:0007669"/>
    <property type="project" value="TreeGrafter"/>
</dbReference>
<dbReference type="OrthoDB" id="271595at2759"/>
<dbReference type="PANTHER" id="PTHR12463">
    <property type="entry name" value="OXYGENASE-RELATED"/>
    <property type="match status" value="1"/>
</dbReference>
<name>A0A2S4KP06_9HYPO</name>
<dbReference type="Gene3D" id="2.60.120.590">
    <property type="entry name" value="Alpha-ketoglutarate-dependent dioxygenase AlkB-like"/>
    <property type="match status" value="1"/>
</dbReference>
<organism evidence="3 4">
    <name type="scientific">Tolypocladium paradoxum</name>
    <dbReference type="NCBI Taxonomy" id="94208"/>
    <lineage>
        <taxon>Eukaryota</taxon>
        <taxon>Fungi</taxon>
        <taxon>Dikarya</taxon>
        <taxon>Ascomycota</taxon>
        <taxon>Pezizomycotina</taxon>
        <taxon>Sordariomycetes</taxon>
        <taxon>Hypocreomycetidae</taxon>
        <taxon>Hypocreales</taxon>
        <taxon>Ophiocordycipitaceae</taxon>
        <taxon>Tolypocladium</taxon>
    </lineage>
</organism>
<keyword evidence="4" id="KW-1185">Reference proteome</keyword>
<feature type="compositionally biased region" description="Low complexity" evidence="1">
    <location>
        <begin position="162"/>
        <end position="175"/>
    </location>
</feature>
<proteinExistence type="predicted"/>
<dbReference type="PANTHER" id="PTHR12463:SF1">
    <property type="entry name" value="2-OXOGLUTARATE AND FE-DEPENDENT OXYGENASE FAMILY PROTEIN"/>
    <property type="match status" value="1"/>
</dbReference>
<evidence type="ECO:0000256" key="1">
    <source>
        <dbReference type="SAM" id="MobiDB-lite"/>
    </source>
</evidence>
<reference evidence="3 4" key="1">
    <citation type="submission" date="2018-01" db="EMBL/GenBank/DDBJ databases">
        <title>Harnessing the power of phylogenomics to disentangle the directionality and signatures of interkingdom host jumping in the parasitic fungal genus Tolypocladium.</title>
        <authorList>
            <person name="Quandt C.A."/>
            <person name="Patterson W."/>
            <person name="Spatafora J.W."/>
        </authorList>
    </citation>
    <scope>NUCLEOTIDE SEQUENCE [LARGE SCALE GENOMIC DNA]</scope>
    <source>
        <strain evidence="3 4">NRBC 100945</strain>
    </source>
</reference>
<evidence type="ECO:0000259" key="2">
    <source>
        <dbReference type="PROSITE" id="PS51471"/>
    </source>
</evidence>
<dbReference type="STRING" id="94208.A0A2S4KP06"/>
<dbReference type="Pfam" id="PF13532">
    <property type="entry name" value="2OG-FeII_Oxy_2"/>
    <property type="match status" value="1"/>
</dbReference>
<feature type="domain" description="Fe2OG dioxygenase" evidence="2">
    <location>
        <begin position="98"/>
        <end position="240"/>
    </location>
</feature>
<dbReference type="InterPro" id="IPR032857">
    <property type="entry name" value="ALKBH4"/>
</dbReference>
<sequence length="273" mass="30354">MPPPTTNPVNVNIQRWENNLTLIHEFISEEEEATMIAAFHSAQPKPEPTVSTGSRKRLSQHFGYHFDYTTFGASETTFTPLPKYIEDLLPRLPIQDHIPDQFTMQYYPPGAGIPPHVDTHSLFGEALYALSLGSSVPIEFRKCNASDARRMRLPKRSLMSGSETSETVTTTNPEPTRTRPDMQGVNETLELFLPPRSLLVMMGPSRYGYTHGIRGRKTDQVDGQTVARVGRYSITMRTVKRGAEVGCDCGFPGVCDARIAEEVAQAQGSRGKP</sequence>